<protein>
    <recommendedName>
        <fullName evidence="7">Peptidase S1 domain-containing protein</fullName>
    </recommendedName>
</protein>
<name>A0AAN9W101_9ORTH</name>
<comment type="caution">
    <text evidence="8">The sequence shown here is derived from an EMBL/GenBank/DDBJ whole genome shotgun (WGS) entry which is preliminary data.</text>
</comment>
<dbReference type="PROSITE" id="PS50240">
    <property type="entry name" value="TRYPSIN_DOM"/>
    <property type="match status" value="1"/>
</dbReference>
<dbReference type="SUPFAM" id="SSF50494">
    <property type="entry name" value="Trypsin-like serine proteases"/>
    <property type="match status" value="1"/>
</dbReference>
<evidence type="ECO:0000256" key="1">
    <source>
        <dbReference type="ARBA" id="ARBA00007664"/>
    </source>
</evidence>
<dbReference type="Pfam" id="PF00089">
    <property type="entry name" value="Trypsin"/>
    <property type="match status" value="1"/>
</dbReference>
<accession>A0AAN9W101</accession>
<dbReference type="CDD" id="cd00190">
    <property type="entry name" value="Tryp_SPc"/>
    <property type="match status" value="1"/>
</dbReference>
<dbReference type="InterPro" id="IPR050430">
    <property type="entry name" value="Peptidase_S1"/>
</dbReference>
<dbReference type="PROSITE" id="PS00134">
    <property type="entry name" value="TRYPSIN_HIS"/>
    <property type="match status" value="1"/>
</dbReference>
<keyword evidence="4" id="KW-0720">Serine protease</keyword>
<evidence type="ECO:0000313" key="8">
    <source>
        <dbReference type="EMBL" id="KAK7874193.1"/>
    </source>
</evidence>
<dbReference type="PANTHER" id="PTHR24276:SF91">
    <property type="entry name" value="AT26814P-RELATED"/>
    <property type="match status" value="1"/>
</dbReference>
<feature type="chain" id="PRO_5042987902" description="Peptidase S1 domain-containing protein" evidence="6">
    <location>
        <begin position="22"/>
        <end position="263"/>
    </location>
</feature>
<comment type="similarity">
    <text evidence="1">Belongs to the peptidase S1 family.</text>
</comment>
<dbReference type="Gene3D" id="2.40.10.10">
    <property type="entry name" value="Trypsin-like serine proteases"/>
    <property type="match status" value="1"/>
</dbReference>
<feature type="signal peptide" evidence="6">
    <location>
        <begin position="1"/>
        <end position="21"/>
    </location>
</feature>
<dbReference type="InterPro" id="IPR043504">
    <property type="entry name" value="Peptidase_S1_PA_chymotrypsin"/>
</dbReference>
<dbReference type="InterPro" id="IPR018114">
    <property type="entry name" value="TRYPSIN_HIS"/>
</dbReference>
<evidence type="ECO:0000256" key="2">
    <source>
        <dbReference type="ARBA" id="ARBA00022670"/>
    </source>
</evidence>
<gene>
    <name evidence="8" type="ORF">R5R35_006238</name>
</gene>
<evidence type="ECO:0000313" key="9">
    <source>
        <dbReference type="Proteomes" id="UP001378592"/>
    </source>
</evidence>
<dbReference type="SMART" id="SM00020">
    <property type="entry name" value="Tryp_SPc"/>
    <property type="match status" value="1"/>
</dbReference>
<evidence type="ECO:0000256" key="3">
    <source>
        <dbReference type="ARBA" id="ARBA00022801"/>
    </source>
</evidence>
<dbReference type="Proteomes" id="UP001378592">
    <property type="component" value="Unassembled WGS sequence"/>
</dbReference>
<organism evidence="8 9">
    <name type="scientific">Gryllus longicercus</name>
    <dbReference type="NCBI Taxonomy" id="2509291"/>
    <lineage>
        <taxon>Eukaryota</taxon>
        <taxon>Metazoa</taxon>
        <taxon>Ecdysozoa</taxon>
        <taxon>Arthropoda</taxon>
        <taxon>Hexapoda</taxon>
        <taxon>Insecta</taxon>
        <taxon>Pterygota</taxon>
        <taxon>Neoptera</taxon>
        <taxon>Polyneoptera</taxon>
        <taxon>Orthoptera</taxon>
        <taxon>Ensifera</taxon>
        <taxon>Gryllidea</taxon>
        <taxon>Grylloidea</taxon>
        <taxon>Gryllidae</taxon>
        <taxon>Gryllinae</taxon>
        <taxon>Gryllus</taxon>
    </lineage>
</organism>
<dbReference type="FunFam" id="2.40.10.10:FF:000068">
    <property type="entry name" value="transmembrane protease serine 2"/>
    <property type="match status" value="1"/>
</dbReference>
<dbReference type="AlphaFoldDB" id="A0AAN9W101"/>
<dbReference type="EMBL" id="JAZDUA010000004">
    <property type="protein sequence ID" value="KAK7874193.1"/>
    <property type="molecule type" value="Genomic_DNA"/>
</dbReference>
<keyword evidence="6" id="KW-0732">Signal</keyword>
<dbReference type="InterPro" id="IPR001254">
    <property type="entry name" value="Trypsin_dom"/>
</dbReference>
<keyword evidence="2" id="KW-0645">Protease</keyword>
<sequence>MILTWAPLCLLLARAAPPAAAARKEEGLNVLGGEDVAANQYDYVVGVYNTPKNSRTYSVCSGSIINAHWVLTAGHCVENSSPSTHVVEVEAGAKSLANAQTVRAEKWFTHERYRNLQDPTTRVYYDIALIKLHDSLLQVRNTAIATLPSSGRDDPGRSSTVEIVGFGTEGQGSLATKRKGILKKAEMKVQGTCRNTLPSSYCIKVVDATGRSCPGDSGGPMVYRGRVVGVSSTGNPCTTRRGDAQYTRVSSFLDWINQKIRQE</sequence>
<dbReference type="GO" id="GO:0004252">
    <property type="term" value="F:serine-type endopeptidase activity"/>
    <property type="evidence" value="ECO:0007669"/>
    <property type="project" value="InterPro"/>
</dbReference>
<reference evidence="8 9" key="1">
    <citation type="submission" date="2024-03" db="EMBL/GenBank/DDBJ databases">
        <title>The genome assembly and annotation of the cricket Gryllus longicercus Weissman &amp; Gray.</title>
        <authorList>
            <person name="Szrajer S."/>
            <person name="Gray D."/>
            <person name="Ylla G."/>
        </authorList>
    </citation>
    <scope>NUCLEOTIDE SEQUENCE [LARGE SCALE GENOMIC DNA]</scope>
    <source>
        <strain evidence="8">DAG 2021-001</strain>
        <tissue evidence="8">Whole body minus gut</tissue>
    </source>
</reference>
<dbReference type="InterPro" id="IPR009003">
    <property type="entry name" value="Peptidase_S1_PA"/>
</dbReference>
<dbReference type="InterPro" id="IPR001314">
    <property type="entry name" value="Peptidase_S1A"/>
</dbReference>
<keyword evidence="5" id="KW-1015">Disulfide bond</keyword>
<feature type="domain" description="Peptidase S1" evidence="7">
    <location>
        <begin position="30"/>
        <end position="261"/>
    </location>
</feature>
<evidence type="ECO:0000256" key="6">
    <source>
        <dbReference type="SAM" id="SignalP"/>
    </source>
</evidence>
<dbReference type="PANTHER" id="PTHR24276">
    <property type="entry name" value="POLYSERASE-RELATED"/>
    <property type="match status" value="1"/>
</dbReference>
<dbReference type="GO" id="GO:0006508">
    <property type="term" value="P:proteolysis"/>
    <property type="evidence" value="ECO:0007669"/>
    <property type="project" value="UniProtKB-KW"/>
</dbReference>
<dbReference type="PRINTS" id="PR00722">
    <property type="entry name" value="CHYMOTRYPSIN"/>
</dbReference>
<keyword evidence="3" id="KW-0378">Hydrolase</keyword>
<evidence type="ECO:0000256" key="4">
    <source>
        <dbReference type="ARBA" id="ARBA00022825"/>
    </source>
</evidence>
<evidence type="ECO:0000259" key="7">
    <source>
        <dbReference type="PROSITE" id="PS50240"/>
    </source>
</evidence>
<evidence type="ECO:0000256" key="5">
    <source>
        <dbReference type="ARBA" id="ARBA00023157"/>
    </source>
</evidence>
<keyword evidence="9" id="KW-1185">Reference proteome</keyword>
<proteinExistence type="inferred from homology"/>